<dbReference type="SFLD" id="SFLDS00029">
    <property type="entry name" value="Radical_SAM"/>
    <property type="match status" value="1"/>
</dbReference>
<dbReference type="GO" id="GO:0003824">
    <property type="term" value="F:catalytic activity"/>
    <property type="evidence" value="ECO:0007669"/>
    <property type="project" value="InterPro"/>
</dbReference>
<reference evidence="6 7" key="1">
    <citation type="submission" date="2016-11" db="EMBL/GenBank/DDBJ databases">
        <authorList>
            <person name="Jaros S."/>
            <person name="Januszkiewicz K."/>
            <person name="Wedrychowicz H."/>
        </authorList>
    </citation>
    <scope>NUCLEOTIDE SEQUENCE [LARGE SCALE GENOMIC DNA]</scope>
    <source>
        <strain evidence="6 7">CGMCC 4.2025</strain>
    </source>
</reference>
<evidence type="ECO:0000256" key="3">
    <source>
        <dbReference type="ARBA" id="ARBA00023004"/>
    </source>
</evidence>
<dbReference type="Pfam" id="PF13186">
    <property type="entry name" value="SPASM"/>
    <property type="match status" value="1"/>
</dbReference>
<dbReference type="AlphaFoldDB" id="A0A1M7PH78"/>
<protein>
    <submittedName>
        <fullName evidence="6">Radical SAM superfamily enzyme, MoaA/NifB/PqqE/SkfB family</fullName>
    </submittedName>
</protein>
<evidence type="ECO:0000313" key="7">
    <source>
        <dbReference type="Proteomes" id="UP000184111"/>
    </source>
</evidence>
<keyword evidence="4" id="KW-0411">Iron-sulfur</keyword>
<proteinExistence type="predicted"/>
<dbReference type="SFLD" id="SFLDG01386">
    <property type="entry name" value="main_SPASM_domain-containing"/>
    <property type="match status" value="1"/>
</dbReference>
<evidence type="ECO:0000256" key="4">
    <source>
        <dbReference type="ARBA" id="ARBA00023014"/>
    </source>
</evidence>
<evidence type="ECO:0000256" key="1">
    <source>
        <dbReference type="ARBA" id="ARBA00022691"/>
    </source>
</evidence>
<accession>A0A1M7PH78</accession>
<keyword evidence="1" id="KW-0949">S-adenosyl-L-methionine</keyword>
<keyword evidence="7" id="KW-1185">Reference proteome</keyword>
<dbReference type="SFLD" id="SFLDG01067">
    <property type="entry name" value="SPASM/twitch_domain_containing"/>
    <property type="match status" value="1"/>
</dbReference>
<dbReference type="EMBL" id="FRBI01000023">
    <property type="protein sequence ID" value="SHN16485.1"/>
    <property type="molecule type" value="Genomic_DNA"/>
</dbReference>
<dbReference type="CDD" id="cd21109">
    <property type="entry name" value="SPASM"/>
    <property type="match status" value="1"/>
</dbReference>
<sequence>MRALPLRPTFVWLEITGFCNLNCRHCYANSSPQGTHGDMTGADWLRVIDELNGMGVRDVQFIGGEPTLHPGLPGFVRRARRHDMRVEVFSNMTHLRPEVWEVLRLPGVRLAFSYYSDDAGDHDEVTDARGAHARTRTNVERGRALGIEMRGSVIDVIHGQRARGAEQELLQLGIRDVRTDRIRPFGRGAGGAYPDVSGLCGMCGRAKFAISPDGYVWPCVFARWMNLGNVHEQSLQAIYGGVAMRAARAELEAVFPASAVRAGPTCLPDCNPAFETCGPQTVCAPDASCGPTADSSRPAPSRSVRYYNPGVSGTGC</sequence>
<dbReference type="InterPro" id="IPR050377">
    <property type="entry name" value="Radical_SAM_PqqE_MftC-like"/>
</dbReference>
<dbReference type="InterPro" id="IPR007197">
    <property type="entry name" value="rSAM"/>
</dbReference>
<organism evidence="6 7">
    <name type="scientific">Actinacidiphila paucisporea</name>
    <dbReference type="NCBI Taxonomy" id="310782"/>
    <lineage>
        <taxon>Bacteria</taxon>
        <taxon>Bacillati</taxon>
        <taxon>Actinomycetota</taxon>
        <taxon>Actinomycetes</taxon>
        <taxon>Kitasatosporales</taxon>
        <taxon>Streptomycetaceae</taxon>
        <taxon>Actinacidiphila</taxon>
    </lineage>
</organism>
<evidence type="ECO:0000259" key="5">
    <source>
        <dbReference type="PROSITE" id="PS51918"/>
    </source>
</evidence>
<dbReference type="Gene3D" id="3.20.20.70">
    <property type="entry name" value="Aldolase class I"/>
    <property type="match status" value="1"/>
</dbReference>
<dbReference type="PROSITE" id="PS51918">
    <property type="entry name" value="RADICAL_SAM"/>
    <property type="match status" value="1"/>
</dbReference>
<dbReference type="GO" id="GO:0046872">
    <property type="term" value="F:metal ion binding"/>
    <property type="evidence" value="ECO:0007669"/>
    <property type="project" value="UniProtKB-KW"/>
</dbReference>
<dbReference type="InterPro" id="IPR058240">
    <property type="entry name" value="rSAM_sf"/>
</dbReference>
<dbReference type="PANTHER" id="PTHR11228">
    <property type="entry name" value="RADICAL SAM DOMAIN PROTEIN"/>
    <property type="match status" value="1"/>
</dbReference>
<dbReference type="OrthoDB" id="9782387at2"/>
<feature type="domain" description="Radical SAM core" evidence="5">
    <location>
        <begin position="5"/>
        <end position="237"/>
    </location>
</feature>
<dbReference type="GO" id="GO:0051536">
    <property type="term" value="F:iron-sulfur cluster binding"/>
    <property type="evidence" value="ECO:0007669"/>
    <property type="project" value="UniProtKB-KW"/>
</dbReference>
<dbReference type="CDD" id="cd01335">
    <property type="entry name" value="Radical_SAM"/>
    <property type="match status" value="1"/>
</dbReference>
<dbReference type="Proteomes" id="UP000184111">
    <property type="component" value="Unassembled WGS sequence"/>
</dbReference>
<name>A0A1M7PH78_9ACTN</name>
<dbReference type="STRING" id="310782.SAMN05216499_12394"/>
<dbReference type="PANTHER" id="PTHR11228:SF7">
    <property type="entry name" value="PQQA PEPTIDE CYCLASE"/>
    <property type="match status" value="1"/>
</dbReference>
<dbReference type="RefSeq" id="WP_073501696.1">
    <property type="nucleotide sequence ID" value="NZ_FRBI01000023.1"/>
</dbReference>
<dbReference type="SUPFAM" id="SSF102114">
    <property type="entry name" value="Radical SAM enzymes"/>
    <property type="match status" value="1"/>
</dbReference>
<dbReference type="Pfam" id="PF04055">
    <property type="entry name" value="Radical_SAM"/>
    <property type="match status" value="1"/>
</dbReference>
<dbReference type="SFLD" id="SFLDF00365">
    <property type="entry name" value="thuricin_CD_(TrnCD-like)"/>
    <property type="match status" value="1"/>
</dbReference>
<evidence type="ECO:0000256" key="2">
    <source>
        <dbReference type="ARBA" id="ARBA00022723"/>
    </source>
</evidence>
<gene>
    <name evidence="6" type="ORF">SAMN05216499_12394</name>
</gene>
<keyword evidence="3" id="KW-0408">Iron</keyword>
<keyword evidence="2" id="KW-0479">Metal-binding</keyword>
<dbReference type="SFLD" id="SFLDG01216">
    <property type="entry name" value="thioether_bond_formation_requi"/>
    <property type="match status" value="1"/>
</dbReference>
<dbReference type="InterPro" id="IPR013785">
    <property type="entry name" value="Aldolase_TIM"/>
</dbReference>
<dbReference type="InterPro" id="IPR023885">
    <property type="entry name" value="4Fe4S-binding_SPASM_dom"/>
</dbReference>
<evidence type="ECO:0000313" key="6">
    <source>
        <dbReference type="EMBL" id="SHN16485.1"/>
    </source>
</evidence>